<comment type="caution">
    <text evidence="2">The sequence shown here is derived from an EMBL/GenBank/DDBJ whole genome shotgun (WGS) entry which is preliminary data.</text>
</comment>
<name>A0A7W7CSR3_9ACTN</name>
<organism evidence="2 3">
    <name type="scientific">Paractinoplanes abujensis</name>
    <dbReference type="NCBI Taxonomy" id="882441"/>
    <lineage>
        <taxon>Bacteria</taxon>
        <taxon>Bacillati</taxon>
        <taxon>Actinomycetota</taxon>
        <taxon>Actinomycetes</taxon>
        <taxon>Micromonosporales</taxon>
        <taxon>Micromonosporaceae</taxon>
        <taxon>Paractinoplanes</taxon>
    </lineage>
</organism>
<keyword evidence="3" id="KW-1185">Reference proteome</keyword>
<sequence length="212" mass="22681">MSAELVRHDGQELSFTGTVFEFAVALRPLLALSGLVAKVVASRVEVQRLQVAGARADPVRAARRRPGRRPAPPAAGLGGLEQRFDAALRAIKLEGAHRRAEADRRFAAEMARIDGAFQAELARQAAQQRQNRQSFAAAREHLRRREADRRDLGNAMTEATRLMTGRSGLAEMAALTVPVLSRAMTSVATGQDGAAAVLEALSLRALPSGGKA</sequence>
<feature type="region of interest" description="Disordered" evidence="1">
    <location>
        <begin position="55"/>
        <end position="78"/>
    </location>
</feature>
<dbReference type="AlphaFoldDB" id="A0A7W7CSR3"/>
<evidence type="ECO:0000313" key="3">
    <source>
        <dbReference type="Proteomes" id="UP000542742"/>
    </source>
</evidence>
<reference evidence="2 3" key="1">
    <citation type="submission" date="2020-08" db="EMBL/GenBank/DDBJ databases">
        <title>Sequencing the genomes of 1000 actinobacteria strains.</title>
        <authorList>
            <person name="Klenk H.-P."/>
        </authorList>
    </citation>
    <scope>NUCLEOTIDE SEQUENCE [LARGE SCALE GENOMIC DNA]</scope>
    <source>
        <strain evidence="2 3">DSM 45518</strain>
    </source>
</reference>
<gene>
    <name evidence="2" type="ORF">BKA14_004140</name>
</gene>
<accession>A0A7W7CSR3</accession>
<dbReference type="RefSeq" id="WP_184952552.1">
    <property type="nucleotide sequence ID" value="NZ_BOMC01000053.1"/>
</dbReference>
<protein>
    <submittedName>
        <fullName evidence="2">Uncharacterized protein</fullName>
    </submittedName>
</protein>
<feature type="compositionally biased region" description="Basic and acidic residues" evidence="1">
    <location>
        <begin position="138"/>
        <end position="152"/>
    </location>
</feature>
<proteinExistence type="predicted"/>
<feature type="region of interest" description="Disordered" evidence="1">
    <location>
        <begin position="128"/>
        <end position="152"/>
    </location>
</feature>
<feature type="compositionally biased region" description="Low complexity" evidence="1">
    <location>
        <begin position="128"/>
        <end position="137"/>
    </location>
</feature>
<dbReference type="Proteomes" id="UP000542742">
    <property type="component" value="Unassembled WGS sequence"/>
</dbReference>
<dbReference type="EMBL" id="JACHMF010000001">
    <property type="protein sequence ID" value="MBB4693992.1"/>
    <property type="molecule type" value="Genomic_DNA"/>
</dbReference>
<evidence type="ECO:0000313" key="2">
    <source>
        <dbReference type="EMBL" id="MBB4693992.1"/>
    </source>
</evidence>
<evidence type="ECO:0000256" key="1">
    <source>
        <dbReference type="SAM" id="MobiDB-lite"/>
    </source>
</evidence>